<accession>A0A8T3C5R0</accession>
<dbReference type="Proteomes" id="UP000829196">
    <property type="component" value="Unassembled WGS sequence"/>
</dbReference>
<name>A0A8T3C5R0_DENNO</name>
<evidence type="ECO:0000313" key="4">
    <source>
        <dbReference type="Proteomes" id="UP000829196"/>
    </source>
</evidence>
<dbReference type="InterPro" id="IPR050253">
    <property type="entry name" value="Seed_Storage-Functional"/>
</dbReference>
<dbReference type="InterPro" id="IPR014710">
    <property type="entry name" value="RmlC-like_jellyroll"/>
</dbReference>
<feature type="region of interest" description="Disordered" evidence="1">
    <location>
        <begin position="433"/>
        <end position="642"/>
    </location>
</feature>
<feature type="domain" description="Cupin type-1" evidence="2">
    <location>
        <begin position="251"/>
        <end position="408"/>
    </location>
</feature>
<feature type="compositionally biased region" description="Basic and acidic residues" evidence="1">
    <location>
        <begin position="433"/>
        <end position="608"/>
    </location>
</feature>
<reference evidence="3" key="1">
    <citation type="journal article" date="2022" name="Front. Genet.">
        <title>Chromosome-Scale Assembly of the Dendrobium nobile Genome Provides Insights Into the Molecular Mechanism of the Biosynthesis of the Medicinal Active Ingredient of Dendrobium.</title>
        <authorList>
            <person name="Xu Q."/>
            <person name="Niu S.-C."/>
            <person name="Li K.-L."/>
            <person name="Zheng P.-J."/>
            <person name="Zhang X.-J."/>
            <person name="Jia Y."/>
            <person name="Liu Y."/>
            <person name="Niu Y.-X."/>
            <person name="Yu L.-H."/>
            <person name="Chen D.-F."/>
            <person name="Zhang G.-Q."/>
        </authorList>
    </citation>
    <scope>NUCLEOTIDE SEQUENCE</scope>
    <source>
        <tissue evidence="3">Leaf</tissue>
    </source>
</reference>
<dbReference type="Pfam" id="PF00190">
    <property type="entry name" value="Cupin_1"/>
    <property type="match status" value="1"/>
</dbReference>
<sequence length="642" mass="74996">MQERMELIKLKCSIRSLVLMTFILGTLHFLATGAADQSQGLLATKESRRSVVYTEAGEITALDVSNGQKDFGSYHMEFFTLDTLSLLLPVLLHADMVFYVHTGRGTISWIDKNKVEVLQVEPGDIYRLEEGTVFYIQSSGDPNREKLRIHAIFSTCGDEENPIESFIGGAYSNIADLVRGFDMEVLQMSFGASVEVIEKIKRTEKPPLIIPFEVKNESESHNRDWKEGIFEAVLGMRTDDVLNGNDDKKAFNVFKRKPDVENRHGRSITLTQKDRKSLEGSSMGVFMVNLTKGSMIGPHWNPKATEIAIVIEGHGIVQVIFPSNPSGFGIEKFTTKRFYVKEGDVFIIPKFYPMTQMSFNNSSFVFVGFSNNGKKNHPQFLAGKWSVIQAMDREVMAASFNVTSKTFEHLLAKQKDKVLLGCEGCAEELKKKLEEEEEERRRKEEEEEAKRREEEEEARRHEQEVRKREEERKREEDARRKEEKEEKKREEERKAKEAEQRSVEEEEAQRRKEEEETRRREEEEEAQMREKEEEAQRKWKEDEQRVREIREKEEEMRIRKREEEVQREREIMKEEEEVGKGEKMKGKHKGDVIRKSNEEKDEAQKKEEVEEEEEDDGMRKGEGEIEKGEEREKIKGREMRRI</sequence>
<dbReference type="CDD" id="cd02244">
    <property type="entry name" value="cupin_7S_vicilin-like_N"/>
    <property type="match status" value="1"/>
</dbReference>
<evidence type="ECO:0000313" key="3">
    <source>
        <dbReference type="EMBL" id="KAI0525037.1"/>
    </source>
</evidence>
<comment type="caution">
    <text evidence="3">The sequence shown here is derived from an EMBL/GenBank/DDBJ whole genome shotgun (WGS) entry which is preliminary data.</text>
</comment>
<dbReference type="SMART" id="SM00835">
    <property type="entry name" value="Cupin_1"/>
    <property type="match status" value="2"/>
</dbReference>
<gene>
    <name evidence="3" type="ORF">KFK09_004427</name>
</gene>
<dbReference type="AlphaFoldDB" id="A0A8T3C5R0"/>
<organism evidence="3 4">
    <name type="scientific">Dendrobium nobile</name>
    <name type="common">Orchid</name>
    <dbReference type="NCBI Taxonomy" id="94219"/>
    <lineage>
        <taxon>Eukaryota</taxon>
        <taxon>Viridiplantae</taxon>
        <taxon>Streptophyta</taxon>
        <taxon>Embryophyta</taxon>
        <taxon>Tracheophyta</taxon>
        <taxon>Spermatophyta</taxon>
        <taxon>Magnoliopsida</taxon>
        <taxon>Liliopsida</taxon>
        <taxon>Asparagales</taxon>
        <taxon>Orchidaceae</taxon>
        <taxon>Epidendroideae</taxon>
        <taxon>Malaxideae</taxon>
        <taxon>Dendrobiinae</taxon>
        <taxon>Dendrobium</taxon>
    </lineage>
</organism>
<proteinExistence type="predicted"/>
<dbReference type="InterPro" id="IPR011051">
    <property type="entry name" value="RmlC_Cupin_sf"/>
</dbReference>
<dbReference type="SMR" id="A0A8T3C5R0"/>
<keyword evidence="4" id="KW-1185">Reference proteome</keyword>
<dbReference type="OrthoDB" id="1932894at2759"/>
<dbReference type="EMBL" id="JAGYWB010000004">
    <property type="protein sequence ID" value="KAI0525037.1"/>
    <property type="molecule type" value="Genomic_DNA"/>
</dbReference>
<dbReference type="PANTHER" id="PTHR31189">
    <property type="entry name" value="OS03G0336100 PROTEIN-RELATED"/>
    <property type="match status" value="1"/>
</dbReference>
<evidence type="ECO:0000259" key="2">
    <source>
        <dbReference type="SMART" id="SM00835"/>
    </source>
</evidence>
<dbReference type="SUPFAM" id="SSF51182">
    <property type="entry name" value="RmlC-like cupins"/>
    <property type="match status" value="1"/>
</dbReference>
<dbReference type="InterPro" id="IPR006045">
    <property type="entry name" value="Cupin_1"/>
</dbReference>
<feature type="domain" description="Cupin type-1" evidence="2">
    <location>
        <begin position="39"/>
        <end position="198"/>
    </location>
</feature>
<dbReference type="Gene3D" id="2.60.120.10">
    <property type="entry name" value="Jelly Rolls"/>
    <property type="match status" value="2"/>
</dbReference>
<protein>
    <recommendedName>
        <fullName evidence="2">Cupin type-1 domain-containing protein</fullName>
    </recommendedName>
</protein>
<dbReference type="CDD" id="cd02245">
    <property type="entry name" value="cupin_7S_vicilin-like_C"/>
    <property type="match status" value="1"/>
</dbReference>
<dbReference type="PANTHER" id="PTHR31189:SF7">
    <property type="entry name" value="OS03G0197300 PROTEIN"/>
    <property type="match status" value="1"/>
</dbReference>
<evidence type="ECO:0000256" key="1">
    <source>
        <dbReference type="SAM" id="MobiDB-lite"/>
    </source>
</evidence>
<feature type="compositionally biased region" description="Basic and acidic residues" evidence="1">
    <location>
        <begin position="617"/>
        <end position="642"/>
    </location>
</feature>